<name>A0AAN7SQC7_9COLE</name>
<evidence type="ECO:0000256" key="3">
    <source>
        <dbReference type="ARBA" id="ARBA00022967"/>
    </source>
</evidence>
<dbReference type="PANTHER" id="PTHR11993:SF10">
    <property type="entry name" value="NADH DEHYDROGENASE [UBIQUINONE] IRON-SULFUR PROTEIN 2, MITOCHONDRIAL"/>
    <property type="match status" value="1"/>
</dbReference>
<evidence type="ECO:0000256" key="7">
    <source>
        <dbReference type="RuleBase" id="RU003685"/>
    </source>
</evidence>
<feature type="domain" description="NADH-quinone oxidoreductase subunit D" evidence="8">
    <location>
        <begin position="646"/>
        <end position="917"/>
    </location>
</feature>
<keyword evidence="10" id="KW-1185">Reference proteome</keyword>
<gene>
    <name evidence="9" type="ORF">RN001_006847</name>
</gene>
<dbReference type="SUPFAM" id="SSF50978">
    <property type="entry name" value="WD40 repeat-like"/>
    <property type="match status" value="1"/>
</dbReference>
<dbReference type="GO" id="GO:0016651">
    <property type="term" value="F:oxidoreductase activity, acting on NAD(P)H"/>
    <property type="evidence" value="ECO:0007669"/>
    <property type="project" value="InterPro"/>
</dbReference>
<keyword evidence="3 7" id="KW-1278">Translocase</keyword>
<evidence type="ECO:0000313" key="10">
    <source>
        <dbReference type="Proteomes" id="UP001353858"/>
    </source>
</evidence>
<dbReference type="GO" id="GO:0048038">
    <property type="term" value="F:quinone binding"/>
    <property type="evidence" value="ECO:0007669"/>
    <property type="project" value="InterPro"/>
</dbReference>
<evidence type="ECO:0000256" key="4">
    <source>
        <dbReference type="ARBA" id="ARBA00023027"/>
    </source>
</evidence>
<dbReference type="InterPro" id="IPR014029">
    <property type="entry name" value="NADH_UbQ_OxRdtase_49kDa_CS"/>
</dbReference>
<dbReference type="InterPro" id="IPR036322">
    <property type="entry name" value="WD40_repeat_dom_sf"/>
</dbReference>
<dbReference type="InterPro" id="IPR029014">
    <property type="entry name" value="NiFe-Hase_large"/>
</dbReference>
<organism evidence="9 10">
    <name type="scientific">Aquatica leii</name>
    <dbReference type="NCBI Taxonomy" id="1421715"/>
    <lineage>
        <taxon>Eukaryota</taxon>
        <taxon>Metazoa</taxon>
        <taxon>Ecdysozoa</taxon>
        <taxon>Arthropoda</taxon>
        <taxon>Hexapoda</taxon>
        <taxon>Insecta</taxon>
        <taxon>Pterygota</taxon>
        <taxon>Neoptera</taxon>
        <taxon>Endopterygota</taxon>
        <taxon>Coleoptera</taxon>
        <taxon>Polyphaga</taxon>
        <taxon>Elateriformia</taxon>
        <taxon>Elateroidea</taxon>
        <taxon>Lampyridae</taxon>
        <taxon>Luciolinae</taxon>
        <taxon>Aquatica</taxon>
    </lineage>
</organism>
<dbReference type="NCBIfam" id="NF004739">
    <property type="entry name" value="PRK06075.1"/>
    <property type="match status" value="1"/>
</dbReference>
<dbReference type="InterPro" id="IPR015943">
    <property type="entry name" value="WD40/YVTN_repeat-like_dom_sf"/>
</dbReference>
<dbReference type="Gene3D" id="2.130.10.10">
    <property type="entry name" value="YVTN repeat-like/Quinoprotein amine dehydrogenase"/>
    <property type="match status" value="2"/>
</dbReference>
<dbReference type="Gene3D" id="1.10.645.10">
    <property type="entry name" value="Cytochrome-c3 Hydrogenase, chain B"/>
    <property type="match status" value="1"/>
</dbReference>
<dbReference type="AlphaFoldDB" id="A0AAN7SQC7"/>
<dbReference type="FunFam" id="1.10.645.10:FF:000005">
    <property type="entry name" value="NADH-quinone oxidoreductase subunit D"/>
    <property type="match status" value="1"/>
</dbReference>
<comment type="caution">
    <text evidence="9">The sequence shown here is derived from an EMBL/GenBank/DDBJ whole genome shotgun (WGS) entry which is preliminary data.</text>
</comment>
<proteinExistence type="inferred from homology"/>
<evidence type="ECO:0000256" key="1">
    <source>
        <dbReference type="ARBA" id="ARBA00005769"/>
    </source>
</evidence>
<evidence type="ECO:0000313" key="9">
    <source>
        <dbReference type="EMBL" id="KAK4883528.1"/>
    </source>
</evidence>
<dbReference type="SUPFAM" id="SSF56762">
    <property type="entry name" value="HydB/Nqo4-like"/>
    <property type="match status" value="1"/>
</dbReference>
<dbReference type="SMART" id="SM00320">
    <property type="entry name" value="WD40"/>
    <property type="match status" value="3"/>
</dbReference>
<evidence type="ECO:0000256" key="6">
    <source>
        <dbReference type="ARBA" id="ARBA00031562"/>
    </source>
</evidence>
<keyword evidence="4 7" id="KW-0520">NAD</keyword>
<dbReference type="HAMAP" id="MF_01358">
    <property type="entry name" value="NDH1_NuoD"/>
    <property type="match status" value="1"/>
</dbReference>
<dbReference type="InterPro" id="IPR001680">
    <property type="entry name" value="WD40_rpt"/>
</dbReference>
<comment type="similarity">
    <text evidence="1 7">Belongs to the complex I 49 kDa subunit family.</text>
</comment>
<dbReference type="EMBL" id="JARPUR010000002">
    <property type="protein sequence ID" value="KAK4883528.1"/>
    <property type="molecule type" value="Genomic_DNA"/>
</dbReference>
<evidence type="ECO:0000259" key="8">
    <source>
        <dbReference type="Pfam" id="PF00346"/>
    </source>
</evidence>
<protein>
    <recommendedName>
        <fullName evidence="5">Complex I-49kD</fullName>
    </recommendedName>
    <alternativeName>
        <fullName evidence="6">NADH-ubiquinone oxidoreductase 49 kDa subunit</fullName>
    </alternativeName>
</protein>
<dbReference type="PROSITE" id="PS00535">
    <property type="entry name" value="COMPLEX1_49K"/>
    <property type="match status" value="1"/>
</dbReference>
<dbReference type="InterPro" id="IPR022885">
    <property type="entry name" value="NDH1_su_D/H"/>
</dbReference>
<dbReference type="GO" id="GO:0006120">
    <property type="term" value="P:mitochondrial electron transport, NADH to ubiquinone"/>
    <property type="evidence" value="ECO:0007669"/>
    <property type="project" value="TreeGrafter"/>
</dbReference>
<dbReference type="InterPro" id="IPR001135">
    <property type="entry name" value="NADH_Q_OxRdtase_suD"/>
</dbReference>
<reference evidence="10" key="1">
    <citation type="submission" date="2023-01" db="EMBL/GenBank/DDBJ databases">
        <title>Key to firefly adult light organ development and bioluminescence: homeobox transcription factors regulate luciferase expression and transportation to peroxisome.</title>
        <authorList>
            <person name="Fu X."/>
        </authorList>
    </citation>
    <scope>NUCLEOTIDE SEQUENCE [LARGE SCALE GENOMIC DNA]</scope>
</reference>
<dbReference type="Proteomes" id="UP001353858">
    <property type="component" value="Unassembled WGS sequence"/>
</dbReference>
<keyword evidence="2 7" id="KW-0813">Transport</keyword>
<dbReference type="GO" id="GO:0051287">
    <property type="term" value="F:NAD binding"/>
    <property type="evidence" value="ECO:0007669"/>
    <property type="project" value="InterPro"/>
</dbReference>
<dbReference type="PANTHER" id="PTHR11993">
    <property type="entry name" value="NADH-UBIQUINONE OXIDOREDUCTASE 49 KDA SUBUNIT"/>
    <property type="match status" value="1"/>
</dbReference>
<dbReference type="Pfam" id="PF00346">
    <property type="entry name" value="Complex1_49kDa"/>
    <property type="match status" value="1"/>
</dbReference>
<evidence type="ECO:0000256" key="5">
    <source>
        <dbReference type="ARBA" id="ARBA00030505"/>
    </source>
</evidence>
<dbReference type="GO" id="GO:0005739">
    <property type="term" value="C:mitochondrion"/>
    <property type="evidence" value="ECO:0007669"/>
    <property type="project" value="GOC"/>
</dbReference>
<evidence type="ECO:0000256" key="2">
    <source>
        <dbReference type="ARBA" id="ARBA00022448"/>
    </source>
</evidence>
<dbReference type="NCBIfam" id="TIGR01962">
    <property type="entry name" value="NuoD"/>
    <property type="match status" value="1"/>
</dbReference>
<accession>A0AAN7SQC7</accession>
<sequence length="917" mass="103935">MFTVKTTECVGFDSRWKVKGVYNEGSSQTTKFTQNDTSVSTTATTEVETQTSEYAISKTCEVDMLKLADWLSKIYPSVQRELSEAVYSKAFNGLYSYEGHVAPDAKLLQTLNINVNSGSGDFPVRVHAISWNCTGNTLAVACNYFHRSWCHHTGQVNFYTFDSNDKLPDTPRKRLNFNACINVLRFHITIPFIIACGAFSGEIIIWSIQHGDGNNVLAKVNAHEEGIIDMSWIYDIDPAKTILLASCSIDGLLNVWNFNLHVSVLSIKVRYKIKSPVFARIQRSSAVQEEIAKKVVRGILTFDFSLYMRELFVAGVEGGLLVLCSMLGANKLKGSTKDVPVLDPVMKYYEPHEGEIIATKFSPNRKDMFMSCATDGEIRIYLTEQEPPARIIFLEEDLHHVSWVPFYENIVVGCGKKGILEIFHLLTSQAIASVPAEKNIPTTLLQLEINKQRCSIVAVGNDRAHGIVYCKMSTLTKLRNFIQIRKAHAWYPDTEWLRQFDGPVMYPCPTTSRFKMLPFNGKMLPPERKIQTKVINFGPAHPAAHGVLRLLLELDGELVRSVDPHIGLLHRGSEKLSEYKTYLQAMPYFDRLDYVSPMCNEHAYCLAIEKLLNIEIPIRAKYIRTLMAEITRLISHTLSVCSQILDAGAITPIFWMFEEREKLMEFYERVCGARMHSAYFRPGGVKEDIPIGLLEDIHWFVEHFCPRCDEIEDLLNDNRLFRQRNIGIGAITAADAMSVGFTGLNLRACGVQWDIRKTQPYEIYDELDFDVPVGCNGDCWDRYICKVREMRESCRIILQCIDRMPPGEVRVDDNKVSPPSRETMKNSMESLIHHFKYFSQGFHVPPGCTYVATEHPKGEFGVYLVSDGSSRPYRLKVRAPGFPHLGGMCYCIDHKSMLGDIPVLIASLDLVFGDIDR</sequence>